<reference evidence="2" key="1">
    <citation type="journal article" date="2009" name="Genome Res.">
        <title>Comparative genomic analyses of the human fungal pathogens Coccidioides and their relatives.</title>
        <authorList>
            <person name="Sharpton T.J."/>
            <person name="Stajich J.E."/>
            <person name="Rounsley S.D."/>
            <person name="Gardner M.J."/>
            <person name="Wortman J.R."/>
            <person name="Jordar V.S."/>
            <person name="Maiti R."/>
            <person name="Kodira C.D."/>
            <person name="Neafsey D.E."/>
            <person name="Zeng Q."/>
            <person name="Hung C.-Y."/>
            <person name="McMahan C."/>
            <person name="Muszewska A."/>
            <person name="Grynberg M."/>
            <person name="Mandel M.A."/>
            <person name="Kellner E.M."/>
            <person name="Barker B.M."/>
            <person name="Galgiani J.N."/>
            <person name="Orbach M.J."/>
            <person name="Kirkland T.N."/>
            <person name="Cole G.T."/>
            <person name="Henn M.R."/>
            <person name="Birren B.W."/>
            <person name="Taylor J.W."/>
        </authorList>
    </citation>
    <scope>NUCLEOTIDE SEQUENCE [LARGE SCALE GENOMIC DNA]</scope>
    <source>
        <strain evidence="2">UAMH 1704</strain>
    </source>
</reference>
<name>C4JEQ5_UNCRE</name>
<dbReference type="GeneID" id="8440895"/>
<sequence>MVDSQIPPKATHSTHHFEMEILEAPILDGARADTIRWSFLIRPSLLELQEPQLTNLAATPQHSFLQALKPEPRAHPRTQDITAALVSYTPWFRFCSIRRRRSRLRHRTMQRENMWFDLRPNVCGPWPSPQVPFKRDTKITKHPRLWPRHGFCAWTKVGARASSKPGTLCRTDLDISSRRSMWPRKNRKTIVDRTRNMLHCSSPCTPRKP</sequence>
<organism evidence="1 2">
    <name type="scientific">Uncinocarpus reesii (strain UAMH 1704)</name>
    <dbReference type="NCBI Taxonomy" id="336963"/>
    <lineage>
        <taxon>Eukaryota</taxon>
        <taxon>Fungi</taxon>
        <taxon>Dikarya</taxon>
        <taxon>Ascomycota</taxon>
        <taxon>Pezizomycotina</taxon>
        <taxon>Eurotiomycetes</taxon>
        <taxon>Eurotiomycetidae</taxon>
        <taxon>Onygenales</taxon>
        <taxon>Onygenaceae</taxon>
        <taxon>Uncinocarpus</taxon>
    </lineage>
</organism>
<proteinExistence type="predicted"/>
<protein>
    <submittedName>
        <fullName evidence="1">Uncharacterized protein</fullName>
    </submittedName>
</protein>
<evidence type="ECO:0000313" key="2">
    <source>
        <dbReference type="Proteomes" id="UP000002058"/>
    </source>
</evidence>
<dbReference type="AlphaFoldDB" id="C4JEQ5"/>
<dbReference type="InParanoid" id="C4JEQ5"/>
<dbReference type="EMBL" id="CH476615">
    <property type="protein sequence ID" value="EEP77366.1"/>
    <property type="molecule type" value="Genomic_DNA"/>
</dbReference>
<evidence type="ECO:0000313" key="1">
    <source>
        <dbReference type="EMBL" id="EEP77366.1"/>
    </source>
</evidence>
<dbReference type="VEuPathDB" id="FungiDB:UREG_02215"/>
<dbReference type="HOGENOM" id="CLU_1316270_0_0_1"/>
<dbReference type="RefSeq" id="XP_002542699.1">
    <property type="nucleotide sequence ID" value="XM_002542653.1"/>
</dbReference>
<gene>
    <name evidence="1" type="ORF">UREG_02215</name>
</gene>
<keyword evidence="2" id="KW-1185">Reference proteome</keyword>
<dbReference type="Proteomes" id="UP000002058">
    <property type="component" value="Unassembled WGS sequence"/>
</dbReference>
<dbReference type="KEGG" id="ure:UREG_02215"/>
<accession>C4JEQ5</accession>